<evidence type="ECO:0000313" key="10">
    <source>
        <dbReference type="EMBL" id="ADJ13439.1"/>
    </source>
</evidence>
<dbReference type="InterPro" id="IPR052218">
    <property type="entry name" value="Preflagellin_Peptidase"/>
</dbReference>
<dbReference type="GO" id="GO:0004190">
    <property type="term" value="F:aspartic-type endopeptidase activity"/>
    <property type="evidence" value="ECO:0007669"/>
    <property type="project" value="InterPro"/>
</dbReference>
<feature type="transmembrane region" description="Helical" evidence="7">
    <location>
        <begin position="51"/>
        <end position="73"/>
    </location>
</feature>
<dbReference type="KEGG" id="hje:HacjB3_00230"/>
<dbReference type="PATRIC" id="fig|795797.18.peg.47"/>
<dbReference type="Pfam" id="PF06847">
    <property type="entry name" value="Arc_PepC_II"/>
    <property type="match status" value="1"/>
</dbReference>
<sequence length="326" mass="34817">MLCVPVLAWAAHRDVRTRRVPARTWTPLFALAAVLFVWDGIASYFAGGLTWAYFLVGAAISLLLVIPAAYGFWRFGAFGGADAKALIVLALLFPTYPTYEIGPYLVPVVATPTGAFALTILANTVLVGACYPLVLAVRNALSGRLTALMVVGRPVHWSDAERTHGRVLEDGEGFTRSGLDLDALRMYLRWRGTTLSALREDPARFRDPGSLPAEPAPAGDGAIADGGEQTDGLRSPSDLRPDGGERTNPSRRNEDEWGAEAFLADVGSAYGTTAEGLREGLDVLTTRETVWISPGIPFLVPILVGLLVALVYGDVLTGALRIVGVV</sequence>
<dbReference type="Proteomes" id="UP000011645">
    <property type="component" value="Unassembled WGS sequence"/>
</dbReference>
<name>D8J3U8_HALJB</name>
<evidence type="ECO:0000256" key="1">
    <source>
        <dbReference type="ARBA" id="ARBA00004651"/>
    </source>
</evidence>
<dbReference type="GeneID" id="9417839"/>
<dbReference type="InterPro" id="IPR009655">
    <property type="entry name" value="Preflagellin_peptidase_C"/>
</dbReference>
<feature type="transmembrane region" description="Helical" evidence="7">
    <location>
        <begin position="85"/>
        <end position="102"/>
    </location>
</feature>
<dbReference type="EMBL" id="CP002062">
    <property type="protein sequence ID" value="ADJ13439.1"/>
    <property type="molecule type" value="Genomic_DNA"/>
</dbReference>
<dbReference type="EMBL" id="AOHV01000045">
    <property type="protein sequence ID" value="ELY33086.1"/>
    <property type="molecule type" value="Genomic_DNA"/>
</dbReference>
<feature type="domain" description="Preflagellin peptidase C-terminal" evidence="9">
    <location>
        <begin position="286"/>
        <end position="315"/>
    </location>
</feature>
<accession>D8J3U8</accession>
<keyword evidence="4 7" id="KW-1133">Transmembrane helix</keyword>
<keyword evidence="13" id="KW-1185">Reference proteome</keyword>
<comment type="subcellular location">
    <subcellularLocation>
        <location evidence="1">Cell membrane</location>
        <topology evidence="1">Multi-pass membrane protein</topology>
    </subcellularLocation>
</comment>
<evidence type="ECO:0000256" key="6">
    <source>
        <dbReference type="SAM" id="MobiDB-lite"/>
    </source>
</evidence>
<dbReference type="PANTHER" id="PTHR36506">
    <property type="entry name" value="PREFLAGELLIN PEPTIDASE"/>
    <property type="match status" value="1"/>
</dbReference>
<proteinExistence type="predicted"/>
<feature type="domain" description="Prepilin type IV endopeptidase peptidase" evidence="8">
    <location>
        <begin position="2"/>
        <end position="132"/>
    </location>
</feature>
<evidence type="ECO:0000256" key="5">
    <source>
        <dbReference type="ARBA" id="ARBA00023136"/>
    </source>
</evidence>
<feature type="transmembrane region" description="Helical" evidence="7">
    <location>
        <begin position="114"/>
        <end position="137"/>
    </location>
</feature>
<dbReference type="InterPro" id="IPR000045">
    <property type="entry name" value="Prepilin_IV_endopep_pep"/>
</dbReference>
<evidence type="ECO:0000259" key="9">
    <source>
        <dbReference type="Pfam" id="PF06847"/>
    </source>
</evidence>
<keyword evidence="2" id="KW-1003">Cell membrane</keyword>
<evidence type="ECO:0000313" key="13">
    <source>
        <dbReference type="Proteomes" id="UP000011645"/>
    </source>
</evidence>
<dbReference type="eggNOG" id="arCOG02298">
    <property type="taxonomic scope" value="Archaea"/>
</dbReference>
<dbReference type="Pfam" id="PF01478">
    <property type="entry name" value="Peptidase_A24"/>
    <property type="match status" value="1"/>
</dbReference>
<dbReference type="Proteomes" id="UP000000390">
    <property type="component" value="Chromosome"/>
</dbReference>
<evidence type="ECO:0000313" key="11">
    <source>
        <dbReference type="EMBL" id="ELY33086.1"/>
    </source>
</evidence>
<dbReference type="RefSeq" id="WP_008419147.1">
    <property type="nucleotide sequence ID" value="NC_014297.1"/>
</dbReference>
<evidence type="ECO:0000256" key="3">
    <source>
        <dbReference type="ARBA" id="ARBA00022692"/>
    </source>
</evidence>
<dbReference type="PANTHER" id="PTHR36506:SF1">
    <property type="entry name" value="PREFLAGELLIN PEPTIDASE"/>
    <property type="match status" value="1"/>
</dbReference>
<feature type="region of interest" description="Disordered" evidence="6">
    <location>
        <begin position="201"/>
        <end position="257"/>
    </location>
</feature>
<evidence type="ECO:0000256" key="2">
    <source>
        <dbReference type="ARBA" id="ARBA00022475"/>
    </source>
</evidence>
<organism evidence="10 12">
    <name type="scientific">Halalkalicoccus jeotgali (strain DSM 18796 / CECT 7217 / JCM 14584 / KCTC 4019 / B3)</name>
    <dbReference type="NCBI Taxonomy" id="795797"/>
    <lineage>
        <taxon>Archaea</taxon>
        <taxon>Methanobacteriati</taxon>
        <taxon>Methanobacteriota</taxon>
        <taxon>Stenosarchaea group</taxon>
        <taxon>Halobacteria</taxon>
        <taxon>Halobacteriales</taxon>
        <taxon>Halococcaceae</taxon>
        <taxon>Halalkalicoccus</taxon>
    </lineage>
</organism>
<feature type="transmembrane region" description="Helical" evidence="7">
    <location>
        <begin position="290"/>
        <end position="312"/>
    </location>
</feature>
<protein>
    <submittedName>
        <fullName evidence="10">Peptidase A24A prepilin type IV</fullName>
    </submittedName>
</protein>
<reference evidence="10 12" key="1">
    <citation type="journal article" date="2010" name="J. Bacteriol.">
        <title>Complete genome sequence of Halalkalicoccus jeotgali B3(T), an extremely halophilic archaeon.</title>
        <authorList>
            <person name="Roh S.W."/>
            <person name="Nam Y.D."/>
            <person name="Nam S.H."/>
            <person name="Choi S.H."/>
            <person name="Park H.S."/>
            <person name="Bae J.W."/>
        </authorList>
    </citation>
    <scope>NUCLEOTIDE SEQUENCE [LARGE SCALE GENOMIC DNA]</scope>
    <source>
        <strain evidence="10">B3</strain>
        <strain evidence="12">DSM 18796 / CECT 7217 / JCM 14584 / KCTC 4019 / B3</strain>
    </source>
</reference>
<feature type="transmembrane region" description="Helical" evidence="7">
    <location>
        <begin position="25"/>
        <end position="45"/>
    </location>
</feature>
<evidence type="ECO:0000256" key="4">
    <source>
        <dbReference type="ARBA" id="ARBA00022989"/>
    </source>
</evidence>
<dbReference type="GO" id="GO:0005886">
    <property type="term" value="C:plasma membrane"/>
    <property type="evidence" value="ECO:0007669"/>
    <property type="project" value="UniProtKB-SubCell"/>
</dbReference>
<keyword evidence="3 7" id="KW-0812">Transmembrane</keyword>
<dbReference type="HOGENOM" id="CLU_065732_0_0_2"/>
<reference evidence="11 13" key="2">
    <citation type="journal article" date="2014" name="PLoS Genet.">
        <title>Phylogenetically driven sequencing of extremely halophilic archaea reveals strategies for static and dynamic osmo-response.</title>
        <authorList>
            <person name="Becker E.A."/>
            <person name="Seitzer P.M."/>
            <person name="Tritt A."/>
            <person name="Larsen D."/>
            <person name="Krusor M."/>
            <person name="Yao A.I."/>
            <person name="Wu D."/>
            <person name="Madern D."/>
            <person name="Eisen J.A."/>
            <person name="Darling A.E."/>
            <person name="Facciotti M.T."/>
        </authorList>
    </citation>
    <scope>NUCLEOTIDE SEQUENCE [LARGE SCALE GENOMIC DNA]</scope>
    <source>
        <strain evidence="11">B3</strain>
        <strain evidence="13">DSM 18796 / CECT 7217 / JCM 14584 / KCTC 4019 / B3</strain>
    </source>
</reference>
<dbReference type="Gene3D" id="1.20.120.1220">
    <property type="match status" value="1"/>
</dbReference>
<evidence type="ECO:0000259" key="8">
    <source>
        <dbReference type="Pfam" id="PF01478"/>
    </source>
</evidence>
<dbReference type="STRING" id="795797.HacjB3_00230"/>
<feature type="compositionally biased region" description="Low complexity" evidence="6">
    <location>
        <begin position="212"/>
        <end position="227"/>
    </location>
</feature>
<evidence type="ECO:0000313" key="12">
    <source>
        <dbReference type="Proteomes" id="UP000000390"/>
    </source>
</evidence>
<dbReference type="AlphaFoldDB" id="D8J3U8"/>
<gene>
    <name evidence="10" type="ordered locus">HacjB3_00230</name>
    <name evidence="11" type="ORF">C497_19102</name>
</gene>
<evidence type="ECO:0000256" key="7">
    <source>
        <dbReference type="SAM" id="Phobius"/>
    </source>
</evidence>
<keyword evidence="5 7" id="KW-0472">Membrane</keyword>